<evidence type="ECO:0000313" key="5">
    <source>
        <dbReference type="EMBL" id="EJN57517.1"/>
    </source>
</evidence>
<dbReference type="Proteomes" id="UP000007813">
    <property type="component" value="Unassembled WGS sequence"/>
</dbReference>
<dbReference type="Pfam" id="PF04967">
    <property type="entry name" value="HTH_10"/>
    <property type="match status" value="1"/>
</dbReference>
<dbReference type="PANTHER" id="PTHR34236">
    <property type="entry name" value="DIMETHYL SULFOXIDE REDUCTASE TRANSCRIPTIONAL ACTIVATOR"/>
    <property type="match status" value="1"/>
</dbReference>
<accession>J3ETL2</accession>
<comment type="caution">
    <text evidence="5">The sequence shown here is derived from an EMBL/GenBank/DDBJ whole genome shotgun (WGS) entry which is preliminary data.</text>
</comment>
<sequence>MTLFARVFLDSPVLETSIERAAAADITLEQQTAIDSALDLTLWAGSDDLDAFENGLDADETVSRWVAVGGTDTRKLYQTRLTAEASSSIDYHRWTDGQAVFLSADREVRGWTVEAYFPGRSVLRQFATASESNGVQFDILEVSELKQLQDTQQFGLSELQAQTLLTALARGYYSVPRQVNLEELAESLGVSHQAVSERLRRGVGSLIESTAAAQFADGTKADAEGASSTGYTPRNPTLSRSVGLNLETP</sequence>
<proteinExistence type="predicted"/>
<evidence type="ECO:0000313" key="6">
    <source>
        <dbReference type="Proteomes" id="UP000007813"/>
    </source>
</evidence>
<evidence type="ECO:0000256" key="1">
    <source>
        <dbReference type="ARBA" id="ARBA00023015"/>
    </source>
</evidence>
<keyword evidence="1" id="KW-0805">Transcription regulation</keyword>
<dbReference type="InterPro" id="IPR007050">
    <property type="entry name" value="HTH_bacterioopsin"/>
</dbReference>
<dbReference type="RefSeq" id="WP_009367654.1">
    <property type="nucleotide sequence ID" value="NZ_ALJD01000013.1"/>
</dbReference>
<reference evidence="5 6" key="1">
    <citation type="journal article" date="2012" name="J. Bacteriol.">
        <title>Draft Genome Sequence of the Extremely Halophilic Archaeon Halogranum salarium B-1T.</title>
        <authorList>
            <person name="Kim K.K."/>
            <person name="Lee K.C."/>
            <person name="Lee J.S."/>
        </authorList>
    </citation>
    <scope>NUCLEOTIDE SEQUENCE [LARGE SCALE GENOMIC DNA]</scope>
    <source>
        <strain evidence="5 6">B-1</strain>
    </source>
</reference>
<feature type="region of interest" description="Disordered" evidence="3">
    <location>
        <begin position="218"/>
        <end position="249"/>
    </location>
</feature>
<organism evidence="5 6">
    <name type="scientific">Halogranum salarium B-1</name>
    <dbReference type="NCBI Taxonomy" id="1210908"/>
    <lineage>
        <taxon>Archaea</taxon>
        <taxon>Methanobacteriati</taxon>
        <taxon>Methanobacteriota</taxon>
        <taxon>Stenosarchaea group</taxon>
        <taxon>Halobacteria</taxon>
        <taxon>Halobacteriales</taxon>
        <taxon>Haloferacaceae</taxon>
    </lineage>
</organism>
<feature type="compositionally biased region" description="Polar residues" evidence="3">
    <location>
        <begin position="226"/>
        <end position="249"/>
    </location>
</feature>
<dbReference type="EMBL" id="ALJD01000013">
    <property type="protein sequence ID" value="EJN57517.1"/>
    <property type="molecule type" value="Genomic_DNA"/>
</dbReference>
<dbReference type="eggNOG" id="arCOG02280">
    <property type="taxonomic scope" value="Archaea"/>
</dbReference>
<gene>
    <name evidence="5" type="ORF">HSB1_42050</name>
</gene>
<evidence type="ECO:0000259" key="4">
    <source>
        <dbReference type="Pfam" id="PF04967"/>
    </source>
</evidence>
<dbReference type="AlphaFoldDB" id="J3ETL2"/>
<keyword evidence="2" id="KW-0804">Transcription</keyword>
<evidence type="ECO:0000256" key="3">
    <source>
        <dbReference type="SAM" id="MobiDB-lite"/>
    </source>
</evidence>
<dbReference type="InterPro" id="IPR036388">
    <property type="entry name" value="WH-like_DNA-bd_sf"/>
</dbReference>
<dbReference type="Gene3D" id="1.10.10.10">
    <property type="entry name" value="Winged helix-like DNA-binding domain superfamily/Winged helix DNA-binding domain"/>
    <property type="match status" value="1"/>
</dbReference>
<evidence type="ECO:0000256" key="2">
    <source>
        <dbReference type="ARBA" id="ARBA00023163"/>
    </source>
</evidence>
<dbReference type="OrthoDB" id="156233at2157"/>
<dbReference type="PANTHER" id="PTHR34236:SF1">
    <property type="entry name" value="DIMETHYL SULFOXIDE REDUCTASE TRANSCRIPTIONAL ACTIVATOR"/>
    <property type="match status" value="1"/>
</dbReference>
<feature type="domain" description="HTH bat-type" evidence="4">
    <location>
        <begin position="156"/>
        <end position="207"/>
    </location>
</feature>
<protein>
    <recommendedName>
        <fullName evidence="4">HTH bat-type domain-containing protein</fullName>
    </recommendedName>
</protein>
<name>J3ETL2_9EURY</name>